<name>A0ABW6H4J9_9ACTN</name>
<dbReference type="PANTHER" id="PTHR42801">
    <property type="entry name" value="THIOREDOXIN-DEPENDENT PEROXIDE REDUCTASE"/>
    <property type="match status" value="1"/>
</dbReference>
<evidence type="ECO:0000256" key="3">
    <source>
        <dbReference type="ARBA" id="ARBA00022559"/>
    </source>
</evidence>
<evidence type="ECO:0000259" key="12">
    <source>
        <dbReference type="PROSITE" id="PS51352"/>
    </source>
</evidence>
<sequence length="158" mass="16854">MSAPVKAGDTVEDFALPDETGTVRTLTGLLAGGPVVLFFYPAALTPGCTAEACHFRDLTAEFAAVGARPVGISGDPVERQQEFTGRHGLGMPLLSDADGAVRERFGVLRGFSLAPTKRVTFVVAEDRTVLEVVRSELRMNTHADRALAALRAHRAHRG</sequence>
<evidence type="ECO:0000256" key="6">
    <source>
        <dbReference type="ARBA" id="ARBA00023157"/>
    </source>
</evidence>
<evidence type="ECO:0000256" key="1">
    <source>
        <dbReference type="ARBA" id="ARBA00003330"/>
    </source>
</evidence>
<dbReference type="InterPro" id="IPR013766">
    <property type="entry name" value="Thioredoxin_domain"/>
</dbReference>
<comment type="caution">
    <text evidence="13">The sequence shown here is derived from an EMBL/GenBank/DDBJ whole genome shotgun (WGS) entry which is preliminary data.</text>
</comment>
<dbReference type="PANTHER" id="PTHR42801:SF8">
    <property type="entry name" value="PEROXIREDOXIN RV1608C-RELATED"/>
    <property type="match status" value="1"/>
</dbReference>
<proteinExistence type="inferred from homology"/>
<evidence type="ECO:0000256" key="5">
    <source>
        <dbReference type="ARBA" id="ARBA00023002"/>
    </source>
</evidence>
<keyword evidence="5 13" id="KW-0560">Oxidoreductase</keyword>
<feature type="domain" description="Thioredoxin" evidence="12">
    <location>
        <begin position="5"/>
        <end position="155"/>
    </location>
</feature>
<dbReference type="Pfam" id="PF00578">
    <property type="entry name" value="AhpC-TSA"/>
    <property type="match status" value="1"/>
</dbReference>
<dbReference type="GO" id="GO:0140824">
    <property type="term" value="F:thioredoxin-dependent peroxiredoxin activity"/>
    <property type="evidence" value="ECO:0007669"/>
    <property type="project" value="UniProtKB-EC"/>
</dbReference>
<protein>
    <recommendedName>
        <fullName evidence="2">thioredoxin-dependent peroxiredoxin</fullName>
        <ecNumber evidence="2">1.11.1.24</ecNumber>
    </recommendedName>
    <alternativeName>
        <fullName evidence="10">Bacterioferritin comigratory protein</fullName>
    </alternativeName>
    <alternativeName>
        <fullName evidence="8">Thioredoxin peroxidase</fullName>
    </alternativeName>
</protein>
<evidence type="ECO:0000256" key="8">
    <source>
        <dbReference type="ARBA" id="ARBA00032824"/>
    </source>
</evidence>
<dbReference type="SUPFAM" id="SSF52833">
    <property type="entry name" value="Thioredoxin-like"/>
    <property type="match status" value="1"/>
</dbReference>
<dbReference type="InterPro" id="IPR050924">
    <property type="entry name" value="Peroxiredoxin_BCP/PrxQ"/>
</dbReference>
<evidence type="ECO:0000256" key="11">
    <source>
        <dbReference type="ARBA" id="ARBA00049091"/>
    </source>
</evidence>
<keyword evidence="3 13" id="KW-0575">Peroxidase</keyword>
<dbReference type="RefSeq" id="WP_381830565.1">
    <property type="nucleotide sequence ID" value="NZ_JBHYTS010000017.1"/>
</dbReference>
<evidence type="ECO:0000256" key="9">
    <source>
        <dbReference type="ARBA" id="ARBA00038489"/>
    </source>
</evidence>
<dbReference type="Proteomes" id="UP001599756">
    <property type="component" value="Unassembled WGS sequence"/>
</dbReference>
<evidence type="ECO:0000313" key="14">
    <source>
        <dbReference type="Proteomes" id="UP001599756"/>
    </source>
</evidence>
<dbReference type="InterPro" id="IPR000866">
    <property type="entry name" value="AhpC/TSA"/>
</dbReference>
<evidence type="ECO:0000256" key="7">
    <source>
        <dbReference type="ARBA" id="ARBA00023284"/>
    </source>
</evidence>
<dbReference type="Gene3D" id="3.40.30.10">
    <property type="entry name" value="Glutaredoxin"/>
    <property type="match status" value="1"/>
</dbReference>
<gene>
    <name evidence="13" type="ORF">ACFW88_13340</name>
</gene>
<comment type="function">
    <text evidence="1">Thiol-specific peroxidase that catalyzes the reduction of hydrogen peroxide and organic hydroperoxides to water and alcohols, respectively. Plays a role in cell protection against oxidative stress by detoxifying peroxides and as sensor of hydrogen peroxide-mediated signaling events.</text>
</comment>
<dbReference type="EMBL" id="JBHYTS010000017">
    <property type="protein sequence ID" value="MFE1751510.1"/>
    <property type="molecule type" value="Genomic_DNA"/>
</dbReference>
<keyword evidence="14" id="KW-1185">Reference proteome</keyword>
<keyword evidence="6" id="KW-1015">Disulfide bond</keyword>
<evidence type="ECO:0000256" key="4">
    <source>
        <dbReference type="ARBA" id="ARBA00022862"/>
    </source>
</evidence>
<reference evidence="13 14" key="1">
    <citation type="submission" date="2024-09" db="EMBL/GenBank/DDBJ databases">
        <title>The Natural Products Discovery Center: Release of the First 8490 Sequenced Strains for Exploring Actinobacteria Biosynthetic Diversity.</title>
        <authorList>
            <person name="Kalkreuter E."/>
            <person name="Kautsar S.A."/>
            <person name="Yang D."/>
            <person name="Bader C.D."/>
            <person name="Teijaro C.N."/>
            <person name="Fluegel L."/>
            <person name="Davis C.M."/>
            <person name="Simpson J.R."/>
            <person name="Lauterbach L."/>
            <person name="Steele A.D."/>
            <person name="Gui C."/>
            <person name="Meng S."/>
            <person name="Li G."/>
            <person name="Viehrig K."/>
            <person name="Ye F."/>
            <person name="Su P."/>
            <person name="Kiefer A.F."/>
            <person name="Nichols A."/>
            <person name="Cepeda A.J."/>
            <person name="Yan W."/>
            <person name="Fan B."/>
            <person name="Jiang Y."/>
            <person name="Adhikari A."/>
            <person name="Zheng C.-J."/>
            <person name="Schuster L."/>
            <person name="Cowan T.M."/>
            <person name="Smanski M.J."/>
            <person name="Chevrette M.G."/>
            <person name="De Carvalho L.P.S."/>
            <person name="Shen B."/>
        </authorList>
    </citation>
    <scope>NUCLEOTIDE SEQUENCE [LARGE SCALE GENOMIC DNA]</scope>
    <source>
        <strain evidence="13 14">NPDC059500</strain>
    </source>
</reference>
<keyword evidence="4" id="KW-0049">Antioxidant</keyword>
<comment type="catalytic activity">
    <reaction evidence="11">
        <text>a hydroperoxide + [thioredoxin]-dithiol = an alcohol + [thioredoxin]-disulfide + H2O</text>
        <dbReference type="Rhea" id="RHEA:62620"/>
        <dbReference type="Rhea" id="RHEA-COMP:10698"/>
        <dbReference type="Rhea" id="RHEA-COMP:10700"/>
        <dbReference type="ChEBI" id="CHEBI:15377"/>
        <dbReference type="ChEBI" id="CHEBI:29950"/>
        <dbReference type="ChEBI" id="CHEBI:30879"/>
        <dbReference type="ChEBI" id="CHEBI:35924"/>
        <dbReference type="ChEBI" id="CHEBI:50058"/>
        <dbReference type="EC" id="1.11.1.24"/>
    </reaction>
</comment>
<evidence type="ECO:0000256" key="10">
    <source>
        <dbReference type="ARBA" id="ARBA00041373"/>
    </source>
</evidence>
<keyword evidence="7" id="KW-0676">Redox-active center</keyword>
<dbReference type="EC" id="1.11.1.24" evidence="2"/>
<dbReference type="CDD" id="cd03017">
    <property type="entry name" value="PRX_BCP"/>
    <property type="match status" value="1"/>
</dbReference>
<dbReference type="PROSITE" id="PS51352">
    <property type="entry name" value="THIOREDOXIN_2"/>
    <property type="match status" value="1"/>
</dbReference>
<comment type="similarity">
    <text evidence="9">Belongs to the peroxiredoxin family. BCP/PrxQ subfamily.</text>
</comment>
<evidence type="ECO:0000256" key="2">
    <source>
        <dbReference type="ARBA" id="ARBA00013017"/>
    </source>
</evidence>
<organism evidence="13 14">
    <name type="scientific">Streptomyces anandii</name>
    <dbReference type="NCBI Taxonomy" id="285454"/>
    <lineage>
        <taxon>Bacteria</taxon>
        <taxon>Bacillati</taxon>
        <taxon>Actinomycetota</taxon>
        <taxon>Actinomycetes</taxon>
        <taxon>Kitasatosporales</taxon>
        <taxon>Streptomycetaceae</taxon>
        <taxon>Streptomyces</taxon>
    </lineage>
</organism>
<evidence type="ECO:0000313" key="13">
    <source>
        <dbReference type="EMBL" id="MFE1751510.1"/>
    </source>
</evidence>
<dbReference type="InterPro" id="IPR036249">
    <property type="entry name" value="Thioredoxin-like_sf"/>
</dbReference>
<accession>A0ABW6H4J9</accession>